<feature type="domain" description="Acyl-CoA oxidase/dehydrogenase middle" evidence="14">
    <location>
        <begin position="120"/>
        <end position="215"/>
    </location>
</feature>
<name>A0AA91DKF8_VARPD</name>
<dbReference type="Gene3D" id="1.20.140.10">
    <property type="entry name" value="Butyryl-CoA Dehydrogenase, subunit A, domain 3"/>
    <property type="match status" value="1"/>
</dbReference>
<dbReference type="EC" id="3.13.1.4" evidence="9"/>
<dbReference type="SUPFAM" id="SSF56645">
    <property type="entry name" value="Acyl-CoA dehydrogenase NM domain-like"/>
    <property type="match status" value="1"/>
</dbReference>
<dbReference type="InterPro" id="IPR013786">
    <property type="entry name" value="AcylCoA_DH/ox_N"/>
</dbReference>
<evidence type="ECO:0000256" key="10">
    <source>
        <dbReference type="ARBA" id="ARBA00067292"/>
    </source>
</evidence>
<dbReference type="Pfam" id="PF00441">
    <property type="entry name" value="Acyl-CoA_dh_1"/>
    <property type="match status" value="1"/>
</dbReference>
<keyword evidence="6" id="KW-0560">Oxidoreductase</keyword>
<evidence type="ECO:0000259" key="13">
    <source>
        <dbReference type="Pfam" id="PF00441"/>
    </source>
</evidence>
<dbReference type="GO" id="GO:0016787">
    <property type="term" value="F:hydrolase activity"/>
    <property type="evidence" value="ECO:0007669"/>
    <property type="project" value="UniProtKB-KW"/>
</dbReference>
<sequence length="376" mass="40206">MLLTADQEAIRDAVRDFSQAELWPNAPRWDREHSFPKEAHHGLAALGAYGICVPEEHGGAGLDYLTLALVLEEIAAGDGGTSTAISVTNCPVNAILMRYGNAQQKKQWLEPLAQGRMLGAFCLTEPQAGSDASSLRTTARKDGDAYVIDGVKQFITSGKNGHVAVVIAVTDKGAGKRGMSAFLVPTDAPGYNVARLEDKLGQHSSDTAQINFDGCRIPVENLIGAEGEGYKIALGALEGGRIGIAAQSVGMARSAFDVALAYAKERQAFGGSIFDQQAVGFRLAECATQLEAARQLIWHAAALRDAGRPCLKEAAMAKLFASEMAERVCSAAIQTLGGYGYVNDFPLERIYRDVRVCQIYEGTSDIQKLLIQRALA</sequence>
<dbReference type="SUPFAM" id="SSF47203">
    <property type="entry name" value="Acyl-CoA dehydrogenase C-terminal domain-like"/>
    <property type="match status" value="1"/>
</dbReference>
<organism evidence="16 17">
    <name type="scientific">Variovorax paradoxus</name>
    <dbReference type="NCBI Taxonomy" id="34073"/>
    <lineage>
        <taxon>Bacteria</taxon>
        <taxon>Pseudomonadati</taxon>
        <taxon>Pseudomonadota</taxon>
        <taxon>Betaproteobacteria</taxon>
        <taxon>Burkholderiales</taxon>
        <taxon>Comamonadaceae</taxon>
        <taxon>Variovorax</taxon>
    </lineage>
</organism>
<evidence type="ECO:0000256" key="8">
    <source>
        <dbReference type="ARBA" id="ARBA00066361"/>
    </source>
</evidence>
<evidence type="ECO:0000256" key="2">
    <source>
        <dbReference type="ARBA" id="ARBA00009347"/>
    </source>
</evidence>
<feature type="domain" description="Acyl-CoA dehydrogenase/oxidase N-terminal" evidence="15">
    <location>
        <begin position="4"/>
        <end position="115"/>
    </location>
</feature>
<dbReference type="Pfam" id="PF02771">
    <property type="entry name" value="Acyl-CoA_dh_N"/>
    <property type="match status" value="1"/>
</dbReference>
<dbReference type="GO" id="GO:0003995">
    <property type="term" value="F:acyl-CoA dehydrogenase activity"/>
    <property type="evidence" value="ECO:0007669"/>
    <property type="project" value="InterPro"/>
</dbReference>
<gene>
    <name evidence="16" type="ORF">A3K87_23065</name>
</gene>
<dbReference type="Proteomes" id="UP000077852">
    <property type="component" value="Unassembled WGS sequence"/>
</dbReference>
<keyword evidence="4" id="KW-0378">Hydrolase</keyword>
<dbReference type="InterPro" id="IPR006091">
    <property type="entry name" value="Acyl-CoA_Oxase/DH_mid-dom"/>
</dbReference>
<evidence type="ECO:0000256" key="9">
    <source>
        <dbReference type="ARBA" id="ARBA00066461"/>
    </source>
</evidence>
<dbReference type="AlphaFoldDB" id="A0AA91DKF8"/>
<dbReference type="FunFam" id="1.10.540.10:FF:000002">
    <property type="entry name" value="Acyl-CoA dehydrogenase FadE19"/>
    <property type="match status" value="1"/>
</dbReference>
<reference evidence="16 17" key="1">
    <citation type="submission" date="2016-03" db="EMBL/GenBank/DDBJ databases">
        <title>Genome sequence of Variovorax paradoxus KB5.</title>
        <authorList>
            <person name="Jeong H."/>
            <person name="Hong C.E."/>
            <person name="Jo S.H."/>
            <person name="Park J.M."/>
        </authorList>
    </citation>
    <scope>NUCLEOTIDE SEQUENCE [LARGE SCALE GENOMIC DNA]</scope>
    <source>
        <strain evidence="16 17">KB5</strain>
    </source>
</reference>
<dbReference type="Gene3D" id="2.40.110.10">
    <property type="entry name" value="Butyryl-CoA Dehydrogenase, subunit A, domain 2"/>
    <property type="match status" value="1"/>
</dbReference>
<dbReference type="GO" id="GO:0050660">
    <property type="term" value="F:flavin adenine dinucleotide binding"/>
    <property type="evidence" value="ECO:0007669"/>
    <property type="project" value="InterPro"/>
</dbReference>
<evidence type="ECO:0000313" key="16">
    <source>
        <dbReference type="EMBL" id="OAK60671.1"/>
    </source>
</evidence>
<dbReference type="PANTHER" id="PTHR43884">
    <property type="entry name" value="ACYL-COA DEHYDROGENASE"/>
    <property type="match status" value="1"/>
</dbReference>
<dbReference type="InterPro" id="IPR006089">
    <property type="entry name" value="Acyl-CoA_DH_CS"/>
</dbReference>
<dbReference type="InterPro" id="IPR046373">
    <property type="entry name" value="Acyl-CoA_Oxase/DH_mid-dom_sf"/>
</dbReference>
<comment type="catalytic activity">
    <reaction evidence="7">
        <text>3-sulfinopropanoyl-CoA + H2O = propanoyl-CoA + sulfite + H(+)</text>
        <dbReference type="Rhea" id="RHEA:41624"/>
        <dbReference type="ChEBI" id="CHEBI:15377"/>
        <dbReference type="ChEBI" id="CHEBI:15378"/>
        <dbReference type="ChEBI" id="CHEBI:17359"/>
        <dbReference type="ChEBI" id="CHEBI:57392"/>
        <dbReference type="ChEBI" id="CHEBI:78349"/>
        <dbReference type="EC" id="3.13.1.4"/>
    </reaction>
    <physiologicalReaction direction="left-to-right" evidence="7">
        <dbReference type="Rhea" id="RHEA:41625"/>
    </physiologicalReaction>
</comment>
<keyword evidence="3" id="KW-0285">Flavoprotein</keyword>
<dbReference type="FunFam" id="2.40.110.10:FF:000009">
    <property type="entry name" value="Acyl-CoA dehydrogenase"/>
    <property type="match status" value="1"/>
</dbReference>
<protein>
    <recommendedName>
        <fullName evidence="11">3-sulfinopropanoyl-CoA desulfinase</fullName>
        <ecNumber evidence="8">1.3.8.11</ecNumber>
        <ecNumber evidence="9">3.13.1.4</ecNumber>
    </recommendedName>
    <alternativeName>
        <fullName evidence="12">3-sulfinopropionyl coenzyme A desulfinase</fullName>
    </alternativeName>
    <alternativeName>
        <fullName evidence="10">Cyclohexane-1-carbonyl-CoA dehydrogenase</fullName>
    </alternativeName>
</protein>
<evidence type="ECO:0000256" key="4">
    <source>
        <dbReference type="ARBA" id="ARBA00022801"/>
    </source>
</evidence>
<dbReference type="Gene3D" id="1.10.540.10">
    <property type="entry name" value="Acyl-CoA dehydrogenase/oxidase, N-terminal domain"/>
    <property type="match status" value="1"/>
</dbReference>
<evidence type="ECO:0000256" key="7">
    <source>
        <dbReference type="ARBA" id="ARBA00052938"/>
    </source>
</evidence>
<dbReference type="InterPro" id="IPR037069">
    <property type="entry name" value="AcylCoA_DH/ox_N_sf"/>
</dbReference>
<dbReference type="InterPro" id="IPR009100">
    <property type="entry name" value="AcylCoA_DH/oxidase_NM_dom_sf"/>
</dbReference>
<comment type="similarity">
    <text evidence="2">Belongs to the acyl-CoA dehydrogenase family.</text>
</comment>
<evidence type="ECO:0000313" key="17">
    <source>
        <dbReference type="Proteomes" id="UP000077852"/>
    </source>
</evidence>
<dbReference type="EMBL" id="LVHG01000060">
    <property type="protein sequence ID" value="OAK60671.1"/>
    <property type="molecule type" value="Genomic_DNA"/>
</dbReference>
<evidence type="ECO:0000259" key="14">
    <source>
        <dbReference type="Pfam" id="PF02770"/>
    </source>
</evidence>
<dbReference type="InterPro" id="IPR036250">
    <property type="entry name" value="AcylCo_DH-like_C"/>
</dbReference>
<feature type="domain" description="Acyl-CoA dehydrogenase/oxidase C-terminal" evidence="13">
    <location>
        <begin position="227"/>
        <end position="375"/>
    </location>
</feature>
<dbReference type="PROSITE" id="PS00072">
    <property type="entry name" value="ACYL_COA_DH_1"/>
    <property type="match status" value="1"/>
</dbReference>
<evidence type="ECO:0000256" key="11">
    <source>
        <dbReference type="ARBA" id="ARBA00068311"/>
    </source>
</evidence>
<accession>A0AA91DKF8</accession>
<dbReference type="PANTHER" id="PTHR43884:SF12">
    <property type="entry name" value="ISOVALERYL-COA DEHYDROGENASE, MITOCHONDRIAL-RELATED"/>
    <property type="match status" value="1"/>
</dbReference>
<dbReference type="PROSITE" id="PS00073">
    <property type="entry name" value="ACYL_COA_DH_2"/>
    <property type="match status" value="1"/>
</dbReference>
<proteinExistence type="inferred from homology"/>
<dbReference type="PIRSF" id="PIRSF016578">
    <property type="entry name" value="HsaA"/>
    <property type="match status" value="1"/>
</dbReference>
<evidence type="ECO:0000256" key="6">
    <source>
        <dbReference type="ARBA" id="ARBA00023002"/>
    </source>
</evidence>
<dbReference type="InterPro" id="IPR009075">
    <property type="entry name" value="AcylCo_DH/oxidase_C"/>
</dbReference>
<dbReference type="RefSeq" id="WP_081269639.1">
    <property type="nucleotide sequence ID" value="NZ_LVHG01000060.1"/>
</dbReference>
<comment type="cofactor">
    <cofactor evidence="1">
        <name>FAD</name>
        <dbReference type="ChEBI" id="CHEBI:57692"/>
    </cofactor>
</comment>
<dbReference type="FunFam" id="1.20.140.10:FF:000004">
    <property type="entry name" value="Acyl-CoA dehydrogenase FadE25"/>
    <property type="match status" value="1"/>
</dbReference>
<comment type="caution">
    <text evidence="16">The sequence shown here is derived from an EMBL/GenBank/DDBJ whole genome shotgun (WGS) entry which is preliminary data.</text>
</comment>
<evidence type="ECO:0000256" key="12">
    <source>
        <dbReference type="ARBA" id="ARBA00075603"/>
    </source>
</evidence>
<keyword evidence="5" id="KW-0274">FAD</keyword>
<evidence type="ECO:0000259" key="15">
    <source>
        <dbReference type="Pfam" id="PF02771"/>
    </source>
</evidence>
<dbReference type="Pfam" id="PF02770">
    <property type="entry name" value="Acyl-CoA_dh_M"/>
    <property type="match status" value="1"/>
</dbReference>
<evidence type="ECO:0000256" key="5">
    <source>
        <dbReference type="ARBA" id="ARBA00022827"/>
    </source>
</evidence>
<dbReference type="EC" id="1.3.8.11" evidence="8"/>
<evidence type="ECO:0000256" key="3">
    <source>
        <dbReference type="ARBA" id="ARBA00022630"/>
    </source>
</evidence>
<evidence type="ECO:0000256" key="1">
    <source>
        <dbReference type="ARBA" id="ARBA00001974"/>
    </source>
</evidence>